<dbReference type="EMBL" id="BPLQ01013219">
    <property type="protein sequence ID" value="GIY70692.1"/>
    <property type="molecule type" value="Genomic_DNA"/>
</dbReference>
<evidence type="ECO:0000256" key="1">
    <source>
        <dbReference type="SAM" id="MobiDB-lite"/>
    </source>
</evidence>
<accession>A0AAV4VKH0</accession>
<feature type="region of interest" description="Disordered" evidence="1">
    <location>
        <begin position="1"/>
        <end position="24"/>
    </location>
</feature>
<dbReference type="AlphaFoldDB" id="A0AAV4VKH0"/>
<keyword evidence="3" id="KW-1185">Reference proteome</keyword>
<feature type="compositionally biased region" description="Polar residues" evidence="1">
    <location>
        <begin position="1"/>
        <end position="19"/>
    </location>
</feature>
<gene>
    <name evidence="2" type="ORF">CDAR_620221</name>
</gene>
<name>A0AAV4VKH0_9ARAC</name>
<dbReference type="Proteomes" id="UP001054837">
    <property type="component" value="Unassembled WGS sequence"/>
</dbReference>
<protein>
    <submittedName>
        <fullName evidence="2">Uncharacterized protein</fullName>
    </submittedName>
</protein>
<reference evidence="2 3" key="1">
    <citation type="submission" date="2021-06" db="EMBL/GenBank/DDBJ databases">
        <title>Caerostris darwini draft genome.</title>
        <authorList>
            <person name="Kono N."/>
            <person name="Arakawa K."/>
        </authorList>
    </citation>
    <scope>NUCLEOTIDE SEQUENCE [LARGE SCALE GENOMIC DNA]</scope>
</reference>
<evidence type="ECO:0000313" key="2">
    <source>
        <dbReference type="EMBL" id="GIY70692.1"/>
    </source>
</evidence>
<organism evidence="2 3">
    <name type="scientific">Caerostris darwini</name>
    <dbReference type="NCBI Taxonomy" id="1538125"/>
    <lineage>
        <taxon>Eukaryota</taxon>
        <taxon>Metazoa</taxon>
        <taxon>Ecdysozoa</taxon>
        <taxon>Arthropoda</taxon>
        <taxon>Chelicerata</taxon>
        <taxon>Arachnida</taxon>
        <taxon>Araneae</taxon>
        <taxon>Araneomorphae</taxon>
        <taxon>Entelegynae</taxon>
        <taxon>Araneoidea</taxon>
        <taxon>Araneidae</taxon>
        <taxon>Caerostris</taxon>
    </lineage>
</organism>
<sequence length="100" mass="10929">MGFRGTSSIKKVPNSNGGASTAGVEDGTVKRKLAWRSQQPTFFFLTIIFSSTSSAFHSFPNWGWSGVRPGVFCNHLQEKGAHSDSHHSSMRGWGVEIELS</sequence>
<comment type="caution">
    <text evidence="2">The sequence shown here is derived from an EMBL/GenBank/DDBJ whole genome shotgun (WGS) entry which is preliminary data.</text>
</comment>
<proteinExistence type="predicted"/>
<evidence type="ECO:0000313" key="3">
    <source>
        <dbReference type="Proteomes" id="UP001054837"/>
    </source>
</evidence>